<protein>
    <recommendedName>
        <fullName evidence="1">Biotin protein ligase C-terminal domain-containing protein</fullName>
    </recommendedName>
</protein>
<organism evidence="2 3">
    <name type="scientific">Agaricicola taiwanensis</name>
    <dbReference type="NCBI Taxonomy" id="591372"/>
    <lineage>
        <taxon>Bacteria</taxon>
        <taxon>Pseudomonadati</taxon>
        <taxon>Pseudomonadota</taxon>
        <taxon>Alphaproteobacteria</taxon>
        <taxon>Rhodobacterales</taxon>
        <taxon>Paracoccaceae</taxon>
        <taxon>Agaricicola</taxon>
    </lineage>
</organism>
<dbReference type="SUPFAM" id="SSF50037">
    <property type="entry name" value="C-terminal domain of transcriptional repressors"/>
    <property type="match status" value="1"/>
</dbReference>
<feature type="domain" description="Biotin protein ligase C-terminal" evidence="1">
    <location>
        <begin position="64"/>
        <end position="110"/>
    </location>
</feature>
<comment type="caution">
    <text evidence="2">The sequence shown here is derived from an EMBL/GenBank/DDBJ whole genome shotgun (WGS) entry which is preliminary data.</text>
</comment>
<dbReference type="InterPro" id="IPR003142">
    <property type="entry name" value="BPL_C"/>
</dbReference>
<dbReference type="InterPro" id="IPR008988">
    <property type="entry name" value="Transcriptional_repressor_C"/>
</dbReference>
<reference evidence="2" key="2">
    <citation type="submission" date="2020-09" db="EMBL/GenBank/DDBJ databases">
        <authorList>
            <person name="Sun Q."/>
            <person name="Sedlacek I."/>
        </authorList>
    </citation>
    <scope>NUCLEOTIDE SEQUENCE</scope>
    <source>
        <strain evidence="2">CCM 7684</strain>
    </source>
</reference>
<dbReference type="AlphaFoldDB" id="A0A8J2YHZ6"/>
<evidence type="ECO:0000313" key="2">
    <source>
        <dbReference type="EMBL" id="GGE44216.1"/>
    </source>
</evidence>
<keyword evidence="3" id="KW-1185">Reference proteome</keyword>
<dbReference type="Proteomes" id="UP000602745">
    <property type="component" value="Unassembled WGS sequence"/>
</dbReference>
<name>A0A8J2YHZ6_9RHOB</name>
<evidence type="ECO:0000313" key="3">
    <source>
        <dbReference type="Proteomes" id="UP000602745"/>
    </source>
</evidence>
<reference evidence="2" key="1">
    <citation type="journal article" date="2014" name="Int. J. Syst. Evol. Microbiol.">
        <title>Complete genome sequence of Corynebacterium casei LMG S-19264T (=DSM 44701T), isolated from a smear-ripened cheese.</title>
        <authorList>
            <consortium name="US DOE Joint Genome Institute (JGI-PGF)"/>
            <person name="Walter F."/>
            <person name="Albersmeier A."/>
            <person name="Kalinowski J."/>
            <person name="Ruckert C."/>
        </authorList>
    </citation>
    <scope>NUCLEOTIDE SEQUENCE</scope>
    <source>
        <strain evidence="2">CCM 7684</strain>
    </source>
</reference>
<gene>
    <name evidence="2" type="ORF">GCM10007276_21650</name>
</gene>
<evidence type="ECO:0000259" key="1">
    <source>
        <dbReference type="Pfam" id="PF02237"/>
    </source>
</evidence>
<dbReference type="Pfam" id="PF02237">
    <property type="entry name" value="BPL_C"/>
    <property type="match status" value="1"/>
</dbReference>
<sequence>MNCLWHPTDLPYPAVSLRGLGAETGPGELFHALSGSWAQWLSVWRTSAGFAKIRESWLDRATGLGGPITVRLPEATLTGTFEDLDRQGRLILKGADGARKVIGYGEVFLGTPGRIGI</sequence>
<accession>A0A8J2YHZ6</accession>
<dbReference type="InterPro" id="IPR045864">
    <property type="entry name" value="aa-tRNA-synth_II/BPL/LPL"/>
</dbReference>
<dbReference type="EMBL" id="BMCP01000002">
    <property type="protein sequence ID" value="GGE44216.1"/>
    <property type="molecule type" value="Genomic_DNA"/>
</dbReference>
<dbReference type="Gene3D" id="3.30.930.10">
    <property type="entry name" value="Bira Bifunctional Protein, Domain 2"/>
    <property type="match status" value="1"/>
</dbReference>
<dbReference type="Gene3D" id="2.30.30.100">
    <property type="match status" value="1"/>
</dbReference>
<proteinExistence type="predicted"/>